<organism evidence="2 3">
    <name type="scientific">Couchioplanes caeruleus subsp. caeruleus</name>
    <dbReference type="NCBI Taxonomy" id="56427"/>
    <lineage>
        <taxon>Bacteria</taxon>
        <taxon>Bacillati</taxon>
        <taxon>Actinomycetota</taxon>
        <taxon>Actinomycetes</taxon>
        <taxon>Micromonosporales</taxon>
        <taxon>Micromonosporaceae</taxon>
        <taxon>Couchioplanes</taxon>
    </lineage>
</organism>
<dbReference type="EMBL" id="MEIA01000078">
    <property type="protein sequence ID" value="OJF14853.1"/>
    <property type="molecule type" value="Genomic_DNA"/>
</dbReference>
<dbReference type="RefSeq" id="WP_071804082.1">
    <property type="nucleotide sequence ID" value="NZ_MEIA01000078.1"/>
</dbReference>
<accession>A0A1K0FPT6</accession>
<protein>
    <recommendedName>
        <fullName evidence="4">WXG100 family type VII secretion target</fullName>
    </recommendedName>
</protein>
<evidence type="ECO:0000313" key="3">
    <source>
        <dbReference type="Proteomes" id="UP000182486"/>
    </source>
</evidence>
<sequence length="344" mass="35861">MGDYAFERGSVIAPESSTNWYEGTGILESVMGTVDGYSNGDYLGMGGNMAAGALSLVGAIMDPFQAVFAAGVGWLMENLSVLREPLDWLCGDPKEIEGHAATWRNIGERVNFAATSYADEVRTSTLDWTTLAADAYRGRAGRHIEDIQALSGIGEGIAKMTLIAGAMVGVIRNTVRDIIAEVVGAAISKAVQALLVVTIPKVLAEVALLVAECSAKILNLLKRLVGAVSRLTGDIQALSGLLDRIGTSLKSGTDGALVNGGWRAQAAGDMMERGPVTGIRDGWTATKEAYRTIGKGHTAVHGTTDAVVGNTLRSASVNNSLQNSGATGDKLPDASSDTPIDLPL</sequence>
<keyword evidence="3" id="KW-1185">Reference proteome</keyword>
<comment type="caution">
    <text evidence="2">The sequence shown here is derived from an EMBL/GenBank/DDBJ whole genome shotgun (WGS) entry which is preliminary data.</text>
</comment>
<dbReference type="AlphaFoldDB" id="A0A1K0FPT6"/>
<gene>
    <name evidence="2" type="ORF">BG844_07470</name>
</gene>
<evidence type="ECO:0008006" key="4">
    <source>
        <dbReference type="Google" id="ProtNLM"/>
    </source>
</evidence>
<evidence type="ECO:0000256" key="1">
    <source>
        <dbReference type="SAM" id="MobiDB-lite"/>
    </source>
</evidence>
<name>A0A1K0FPT6_9ACTN</name>
<reference evidence="2 3" key="1">
    <citation type="submission" date="2016-09" db="EMBL/GenBank/DDBJ databases">
        <title>Couchioplanes caeruleus draft genome sequence.</title>
        <authorList>
            <person name="Sheehan J."/>
            <person name="Caffrey P."/>
        </authorList>
    </citation>
    <scope>NUCLEOTIDE SEQUENCE [LARGE SCALE GENOMIC DNA]</scope>
    <source>
        <strain evidence="2 3">DSM 43634</strain>
    </source>
</reference>
<feature type="region of interest" description="Disordered" evidence="1">
    <location>
        <begin position="318"/>
        <end position="344"/>
    </location>
</feature>
<dbReference type="Proteomes" id="UP000182486">
    <property type="component" value="Unassembled WGS sequence"/>
</dbReference>
<proteinExistence type="predicted"/>
<evidence type="ECO:0000313" key="2">
    <source>
        <dbReference type="EMBL" id="OJF14853.1"/>
    </source>
</evidence>